<keyword evidence="5 8" id="KW-0472">Membrane</keyword>
<dbReference type="GO" id="GO:0004930">
    <property type="term" value="F:G protein-coupled receptor activity"/>
    <property type="evidence" value="ECO:0007669"/>
    <property type="project" value="TreeGrafter"/>
</dbReference>
<evidence type="ECO:0000256" key="5">
    <source>
        <dbReference type="ARBA" id="ARBA00023136"/>
    </source>
</evidence>
<dbReference type="PANTHER" id="PTHR24241">
    <property type="entry name" value="NEUROPEPTIDE RECEPTOR-RELATED G-PROTEIN COUPLED RECEPTOR"/>
    <property type="match status" value="1"/>
</dbReference>
<gene>
    <name evidence="10" type="ORF">P879_04398</name>
</gene>
<organism evidence="10 11">
    <name type="scientific">Paragonimus westermani</name>
    <dbReference type="NCBI Taxonomy" id="34504"/>
    <lineage>
        <taxon>Eukaryota</taxon>
        <taxon>Metazoa</taxon>
        <taxon>Spiralia</taxon>
        <taxon>Lophotrochozoa</taxon>
        <taxon>Platyhelminthes</taxon>
        <taxon>Trematoda</taxon>
        <taxon>Digenea</taxon>
        <taxon>Plagiorchiida</taxon>
        <taxon>Troglotremata</taxon>
        <taxon>Troglotrematidae</taxon>
        <taxon>Paragonimus</taxon>
    </lineage>
</organism>
<feature type="transmembrane region" description="Helical" evidence="8">
    <location>
        <begin position="449"/>
        <end position="472"/>
    </location>
</feature>
<dbReference type="Gene3D" id="1.20.1070.10">
    <property type="entry name" value="Rhodopsin 7-helix transmembrane proteins"/>
    <property type="match status" value="2"/>
</dbReference>
<feature type="region of interest" description="Disordered" evidence="7">
    <location>
        <begin position="536"/>
        <end position="562"/>
    </location>
</feature>
<sequence length="772" mass="85835">MPPAPDIFHWCGFHLVPRTILNVDNDYPNMIKPFSSFINAVSNSSDNITPAATGIVEFHFVGRNICIHHPHLVTPNWLFNFDIALIASLALLSLVANMGLLYLARLTKPTAWQACMSVSNPSTHTPVPTQRRSSVFDQLTNSQSFGRVLSILNPKRESSVYALTNLVTNQPTSLSSSDVTGSLRKCVSSVSITRVSNPVGGPVSTTHRTPLNRRHRRYLRGLLGLSVSNITVAFSLLLGCAGHIVDRAVLVPWLAIMFIANNALADMAQALEIGAVLWIALERTMGIHWPQERRTSNSTSETPVITKRDFKSYLFCCGSLGSSRCALLLPAVLRHSEMFNVTHGSSSKAHCTKQPQWLSTLVKQFRASIRVLLSLFPFTLFVLACVPDLISFTRLSTHGTTDGNSTAAYYFLSDTWINHPIGGFRWSYGSQPGRNLSRLVPVVYHNQGVVTALVVGQFLAPLAILITTNLLIYRKVASRDKRFFSRQSSNTSKSSVVSTTSTILSAMISGQVNRKDAHPNPVGVIPMLRVLESSNQDLRESNCEKTSNSDPTEPLLSNSSVRPLTEQLDTSGKFLAVPEFSSNKFSPFSCESPGTPKRLISTRRRSTSALSMNTDSMLLELQSAQAETKYTGIKKMTFATPKGRRKSTNDVFTSLFQARNSDITTTNSRTGEEPLLVQMLRRQHRRTLRILIILLLVFVVCRAPRAIVLMIGWLQSAGFCSTPQIAQMWLHYTNLWAHTSAVFDTIVYGFWGHRTYRVHLRRWCAKHHLCCQ</sequence>
<dbReference type="InterPro" id="IPR017452">
    <property type="entry name" value="GPCR_Rhodpsn_7TM"/>
</dbReference>
<feature type="transmembrane region" description="Helical" evidence="8">
    <location>
        <begin position="688"/>
        <end position="715"/>
    </location>
</feature>
<dbReference type="PROSITE" id="PS50262">
    <property type="entry name" value="G_PROTEIN_RECEP_F1_2"/>
    <property type="match status" value="1"/>
</dbReference>
<evidence type="ECO:0000313" key="11">
    <source>
        <dbReference type="Proteomes" id="UP000699462"/>
    </source>
</evidence>
<keyword evidence="3 8" id="KW-0812">Transmembrane</keyword>
<evidence type="ECO:0000256" key="3">
    <source>
        <dbReference type="ARBA" id="ARBA00022692"/>
    </source>
</evidence>
<keyword evidence="6" id="KW-0675">Receptor</keyword>
<dbReference type="GO" id="GO:0042277">
    <property type="term" value="F:peptide binding"/>
    <property type="evidence" value="ECO:0007669"/>
    <property type="project" value="TreeGrafter"/>
</dbReference>
<evidence type="ECO:0000256" key="6">
    <source>
        <dbReference type="ARBA" id="ARBA00023170"/>
    </source>
</evidence>
<feature type="transmembrane region" description="Helical" evidence="8">
    <location>
        <begin position="222"/>
        <end position="245"/>
    </location>
</feature>
<feature type="transmembrane region" description="Helical" evidence="8">
    <location>
        <begin position="83"/>
        <end position="104"/>
    </location>
</feature>
<evidence type="ECO:0000256" key="1">
    <source>
        <dbReference type="ARBA" id="ARBA00004651"/>
    </source>
</evidence>
<dbReference type="EMBL" id="JTDF01022289">
    <property type="protein sequence ID" value="KAF8560704.1"/>
    <property type="molecule type" value="Genomic_DNA"/>
</dbReference>
<feature type="transmembrane region" description="Helical" evidence="8">
    <location>
        <begin position="735"/>
        <end position="752"/>
    </location>
</feature>
<evidence type="ECO:0000256" key="4">
    <source>
        <dbReference type="ARBA" id="ARBA00022989"/>
    </source>
</evidence>
<reference evidence="10 11" key="1">
    <citation type="submission" date="2019-07" db="EMBL/GenBank/DDBJ databases">
        <title>Annotation for the trematode Paragonimus westermani.</title>
        <authorList>
            <person name="Choi Y.-J."/>
        </authorList>
    </citation>
    <scope>NUCLEOTIDE SEQUENCE [LARGE SCALE GENOMIC DNA]</scope>
    <source>
        <strain evidence="10">180907_Pwestermani</strain>
    </source>
</reference>
<accession>A0A8T0D143</accession>
<comment type="subcellular location">
    <subcellularLocation>
        <location evidence="1">Cell membrane</location>
        <topology evidence="1">Multi-pass membrane protein</topology>
    </subcellularLocation>
</comment>
<keyword evidence="2" id="KW-1003">Cell membrane</keyword>
<feature type="domain" description="G-protein coupled receptors family 1 profile" evidence="9">
    <location>
        <begin position="651"/>
        <end position="748"/>
    </location>
</feature>
<keyword evidence="4 8" id="KW-1133">Transmembrane helix</keyword>
<dbReference type="Proteomes" id="UP000699462">
    <property type="component" value="Unassembled WGS sequence"/>
</dbReference>
<evidence type="ECO:0000256" key="2">
    <source>
        <dbReference type="ARBA" id="ARBA00022475"/>
    </source>
</evidence>
<dbReference type="GO" id="GO:0005886">
    <property type="term" value="C:plasma membrane"/>
    <property type="evidence" value="ECO:0007669"/>
    <property type="project" value="UniProtKB-SubCell"/>
</dbReference>
<protein>
    <recommendedName>
        <fullName evidence="9">G-protein coupled receptors family 1 profile domain-containing protein</fullName>
    </recommendedName>
</protein>
<feature type="transmembrane region" description="Helical" evidence="8">
    <location>
        <begin position="251"/>
        <end position="281"/>
    </location>
</feature>
<evidence type="ECO:0000256" key="8">
    <source>
        <dbReference type="SAM" id="Phobius"/>
    </source>
</evidence>
<feature type="transmembrane region" description="Helical" evidence="8">
    <location>
        <begin position="371"/>
        <end position="390"/>
    </location>
</feature>
<dbReference type="SUPFAM" id="SSF81321">
    <property type="entry name" value="Family A G protein-coupled receptor-like"/>
    <property type="match status" value="1"/>
</dbReference>
<evidence type="ECO:0000259" key="9">
    <source>
        <dbReference type="PROSITE" id="PS50262"/>
    </source>
</evidence>
<comment type="caution">
    <text evidence="10">The sequence shown here is derived from an EMBL/GenBank/DDBJ whole genome shotgun (WGS) entry which is preliminary data.</text>
</comment>
<dbReference type="OrthoDB" id="6252782at2759"/>
<dbReference type="GO" id="GO:0032870">
    <property type="term" value="P:cellular response to hormone stimulus"/>
    <property type="evidence" value="ECO:0007669"/>
    <property type="project" value="TreeGrafter"/>
</dbReference>
<evidence type="ECO:0000313" key="10">
    <source>
        <dbReference type="EMBL" id="KAF8560704.1"/>
    </source>
</evidence>
<evidence type="ECO:0000256" key="7">
    <source>
        <dbReference type="SAM" id="MobiDB-lite"/>
    </source>
</evidence>
<keyword evidence="11" id="KW-1185">Reference proteome</keyword>
<proteinExistence type="predicted"/>
<dbReference type="AlphaFoldDB" id="A0A8T0D143"/>
<name>A0A8T0D143_9TREM</name>
<dbReference type="PANTHER" id="PTHR24241:SF76">
    <property type="entry name" value="NEUROPEPTIDE SIFAMIDE RECEPTOR"/>
    <property type="match status" value="1"/>
</dbReference>
<feature type="compositionally biased region" description="Polar residues" evidence="7">
    <location>
        <begin position="544"/>
        <end position="562"/>
    </location>
</feature>